<evidence type="ECO:0000313" key="6">
    <source>
        <dbReference type="Proteomes" id="UP001271789"/>
    </source>
</evidence>
<dbReference type="Gene3D" id="2.160.20.110">
    <property type="match status" value="6"/>
</dbReference>
<feature type="region of interest" description="Disordered" evidence="1">
    <location>
        <begin position="964"/>
        <end position="999"/>
    </location>
</feature>
<feature type="transmembrane region" description="Helical" evidence="2">
    <location>
        <begin position="1155"/>
        <end position="1176"/>
    </location>
</feature>
<feature type="transmembrane region" description="Helical" evidence="2">
    <location>
        <begin position="1124"/>
        <end position="1143"/>
    </location>
</feature>
<dbReference type="Gene3D" id="2.60.40.10">
    <property type="entry name" value="Immunoglobulins"/>
    <property type="match status" value="1"/>
</dbReference>
<comment type="caution">
    <text evidence="5">The sequence shown here is derived from an EMBL/GenBank/DDBJ whole genome shotgun (WGS) entry which is preliminary data.</text>
</comment>
<reference evidence="5" key="1">
    <citation type="submission" date="2023-06" db="EMBL/GenBank/DDBJ databases">
        <title>Genome sequence of Methanosarcinaceae archaeon Ag5.</title>
        <authorList>
            <person name="Protasov E."/>
            <person name="Platt K."/>
            <person name="Poehlein A."/>
            <person name="Daniel R."/>
            <person name="Brune A."/>
        </authorList>
    </citation>
    <scope>NUCLEOTIDE SEQUENCE</scope>
    <source>
        <strain evidence="5">Ag5</strain>
    </source>
</reference>
<protein>
    <submittedName>
        <fullName evidence="5">Uncharacterized protein</fullName>
    </submittedName>
</protein>
<feature type="domain" description="GLUG" evidence="3">
    <location>
        <begin position="751"/>
        <end position="776"/>
    </location>
</feature>
<dbReference type="RefSeq" id="WP_338100228.1">
    <property type="nucleotide sequence ID" value="NZ_JAWDKD010000025.1"/>
</dbReference>
<dbReference type="Proteomes" id="UP001271789">
    <property type="component" value="Unassembled WGS sequence"/>
</dbReference>
<keyword evidence="6" id="KW-1185">Reference proteome</keyword>
<dbReference type="Pfam" id="PF07581">
    <property type="entry name" value="Glug"/>
    <property type="match status" value="3"/>
</dbReference>
<evidence type="ECO:0000256" key="2">
    <source>
        <dbReference type="SAM" id="Phobius"/>
    </source>
</evidence>
<keyword evidence="2" id="KW-0812">Transmembrane</keyword>
<organism evidence="5 6">
    <name type="scientific">Methanolapillus africanus</name>
    <dbReference type="NCBI Taxonomy" id="3028297"/>
    <lineage>
        <taxon>Archaea</taxon>
        <taxon>Methanobacteriati</taxon>
        <taxon>Methanobacteriota</taxon>
        <taxon>Stenosarchaea group</taxon>
        <taxon>Methanomicrobia</taxon>
        <taxon>Methanosarcinales</taxon>
        <taxon>Methanosarcinaceae</taxon>
        <taxon>Methanolapillus</taxon>
    </lineage>
</organism>
<name>A0AAE4MJK1_9EURY</name>
<accession>A0AAE4MJK1</accession>
<dbReference type="InterPro" id="IPR041033">
    <property type="entry name" value="SpaA_PFL_dom_1"/>
</dbReference>
<feature type="domain" description="SpaA-like prealbumin fold" evidence="4">
    <location>
        <begin position="1005"/>
        <end position="1087"/>
    </location>
</feature>
<proteinExistence type="predicted"/>
<dbReference type="EMBL" id="JAWDKD010000025">
    <property type="protein sequence ID" value="MDV0447780.1"/>
    <property type="molecule type" value="Genomic_DNA"/>
</dbReference>
<dbReference type="Pfam" id="PF17802">
    <property type="entry name" value="SpaA"/>
    <property type="match status" value="1"/>
</dbReference>
<keyword evidence="2" id="KW-1133">Transmembrane helix</keyword>
<feature type="domain" description="GLUG" evidence="3">
    <location>
        <begin position="471"/>
        <end position="495"/>
    </location>
</feature>
<keyword evidence="2" id="KW-0472">Membrane</keyword>
<gene>
    <name evidence="5" type="ORF">MsAg5_16940</name>
</gene>
<evidence type="ECO:0000259" key="4">
    <source>
        <dbReference type="Pfam" id="PF17802"/>
    </source>
</evidence>
<dbReference type="InterPro" id="IPR011493">
    <property type="entry name" value="GLUG"/>
</dbReference>
<dbReference type="InterPro" id="IPR013783">
    <property type="entry name" value="Ig-like_fold"/>
</dbReference>
<feature type="domain" description="GLUG" evidence="3">
    <location>
        <begin position="387"/>
        <end position="413"/>
    </location>
</feature>
<feature type="transmembrane region" description="Helical" evidence="2">
    <location>
        <begin position="1182"/>
        <end position="1201"/>
    </location>
</feature>
<evidence type="ECO:0000256" key="1">
    <source>
        <dbReference type="SAM" id="MobiDB-lite"/>
    </source>
</evidence>
<dbReference type="AlphaFoldDB" id="A0AAE4MJK1"/>
<evidence type="ECO:0000313" key="5">
    <source>
        <dbReference type="EMBL" id="MDV0447780.1"/>
    </source>
</evidence>
<evidence type="ECO:0000259" key="3">
    <source>
        <dbReference type="Pfam" id="PF07581"/>
    </source>
</evidence>
<sequence length="1210" mass="123914">MRLKISLLCAAFLIAVILFSGTAMAADPVEIKTVDDLKNISATDNLSKNYILMNDLIIDAGEWDSIGNSYYPFTGTFDGNGKNITFKGDTVFRNTFRVYDGCGLFGSVDGSSSTPVKISNLTIIVDGNLTNDNKTNFGVLVGNNSGDMMTISNCSVTTTNSAYSITGNNSTGGLVGYAHNVEISNCNSALSVNGGAVNAGGLVGQCVEGNISESYTTGDITGDVAGNGWMGGLVGNFTKGNISESYTTGNITGANCLGGLVGHHKEGNISLSYATGNVNGTNFTGGLAGNMTLGDISKSYATGNITGELYVGGLVGTGNGSISESYTAGNIKGSTAVGGLVGICMSGDISESYTTGNINSFGSAGGLVGTHHQGNVSKSNASGDINGSYYVGGLVGTMNLGDISESYATGDVSGNGITGGLVGRQKQGNISGSHATGGVKAVGYESGGLVGNMTLGDISLSYATGNVSGKNSTGGLVGHYGNGNISESNATGDVTATDDEAGGLVGNMTLGDISLSYATGNVSGNNSIGGFVGHFGVGNIIKSNATGNVTADGRTAGGLVGNFDKGSISGSYATGDVASKSKGGGLVGTMIYNGAIAKSNASGNVTADAGYVGGLIGFVNSTSAISECNATGSVSATGSGGISAGGLIGWIFGGSVSNSYSLGDVNAEKFAGGLVGDVGSARIIQCYAAGNVNSGSMGGGLVGRSSFLTTSQCYSTGNVDVRENYGGGFVGDISMNCTINQSYATGNVNVGGNYAGGFAGSVLNGSISQCYATGNVDVEGDYGGGFVGNILANCTINKIYATGNVDAGGNYVGGLVGSYGKGKITESYTVGDVSGNDGVGGLIGIYPVVAGNQLSVVNCSALNEKVTGKTNVSRFIGFGDPAALTKDSVYAWKKMIVTGTINTDFNIEDVTSEEVWEKDPGTDGWSWFSAAGSWKPNDYSNPLSYDYRIPVLSWQTAVLEEDASHLRPKSADENNTTGGGGTGNATILPNNTAAGFESSGSSGATLTLEKVDGANTSKKLTATFEICDATGNSFNPKMVYMTNQSGHTEQIFLTHGTTYTIYETKAPEGYQAIDGGIKVVINEDMTIQPVSGYNLTQNGDIYTLTIPNKVVETPASDACRVFSWWWLIALLFIAMIAESAFLYKKYNTQMSNKWWIVLLIMIALTVLSIVLFYLNYCQLSDWWILVPVALTLLIVPVVCVYNKYLMKSKI</sequence>